<evidence type="ECO:0008006" key="3">
    <source>
        <dbReference type="Google" id="ProtNLM"/>
    </source>
</evidence>
<dbReference type="OrthoDB" id="4463088at2759"/>
<gene>
    <name evidence="1" type="ORF">BO87DRAFT_414955</name>
</gene>
<organism evidence="1 2">
    <name type="scientific">Aspergillus neoniger (strain CBS 115656)</name>
    <dbReference type="NCBI Taxonomy" id="1448310"/>
    <lineage>
        <taxon>Eukaryota</taxon>
        <taxon>Fungi</taxon>
        <taxon>Dikarya</taxon>
        <taxon>Ascomycota</taxon>
        <taxon>Pezizomycotina</taxon>
        <taxon>Eurotiomycetes</taxon>
        <taxon>Eurotiomycetidae</taxon>
        <taxon>Eurotiales</taxon>
        <taxon>Aspergillaceae</taxon>
        <taxon>Aspergillus</taxon>
        <taxon>Aspergillus subgen. Circumdati</taxon>
    </lineage>
</organism>
<keyword evidence="2" id="KW-1185">Reference proteome</keyword>
<accession>A0A318YPQ2</accession>
<dbReference type="RefSeq" id="XP_025481325.1">
    <property type="nucleotide sequence ID" value="XM_025626658.1"/>
</dbReference>
<dbReference type="AlphaFoldDB" id="A0A318YPQ2"/>
<dbReference type="Proteomes" id="UP000247647">
    <property type="component" value="Unassembled WGS sequence"/>
</dbReference>
<evidence type="ECO:0000313" key="1">
    <source>
        <dbReference type="EMBL" id="PYH35847.1"/>
    </source>
</evidence>
<dbReference type="GeneID" id="37129114"/>
<proteinExistence type="predicted"/>
<protein>
    <recommendedName>
        <fullName evidence="3">F-box domain-containing protein</fullName>
    </recommendedName>
</protein>
<name>A0A318YPQ2_ASPNB</name>
<dbReference type="EMBL" id="KZ821455">
    <property type="protein sequence ID" value="PYH35847.1"/>
    <property type="molecule type" value="Genomic_DNA"/>
</dbReference>
<evidence type="ECO:0000313" key="2">
    <source>
        <dbReference type="Proteomes" id="UP000247647"/>
    </source>
</evidence>
<reference evidence="1" key="1">
    <citation type="submission" date="2016-12" db="EMBL/GenBank/DDBJ databases">
        <title>The genomes of Aspergillus section Nigri reveals drivers in fungal speciation.</title>
        <authorList>
            <consortium name="DOE Joint Genome Institute"/>
            <person name="Vesth T.C."/>
            <person name="Nybo J."/>
            <person name="Theobald S."/>
            <person name="Brandl J."/>
            <person name="Frisvad J.C."/>
            <person name="Nielsen K.F."/>
            <person name="Lyhne E.K."/>
            <person name="Kogle M.E."/>
            <person name="Kuo A."/>
            <person name="Riley R."/>
            <person name="Clum A."/>
            <person name="Nolan M."/>
            <person name="Lipzen A."/>
            <person name="Salamov A."/>
            <person name="Henrissat B."/>
            <person name="Wiebenga A."/>
            <person name="De Vries R.P."/>
            <person name="Grigoriev I.V."/>
            <person name="Mortensen U.H."/>
            <person name="Andersen M.R."/>
            <person name="Baker S.E."/>
        </authorList>
    </citation>
    <scope>NUCLEOTIDE SEQUENCE [LARGE SCALE GENOMIC DNA]</scope>
    <source>
        <strain evidence="1">CBS 115656</strain>
    </source>
</reference>
<sequence length="520" mass="60309">MDCLPTEILEMIGTFVDDKPTQKALTESSVEFHTLFTPRLYSSITLPSIWTLIQFDLIRRLCSSPELASLVHHFAFRIRGYDDYGEDELPPRRKEYKPFIDELVAALCELGCDKWVWWDGLESLSKDAWACATLIKLTRLTTLKVTLENYDFSDLTETYLARIWRSAAFRPQPPVHAAPFQRLKVIFLFQNRRQISAQTLLTSQHILYSLCFPALNHVSVCGHFDYWDYEQDLEKCLRYDKFMITNCPVKEVTIWPSEYCNEIVQWFRESTNLERLNLVISQVEREPPEITVTDYSRQGLLMVKDTLKSLSIQWDERLQQGFRERGPNSHRLKMSIFRFSSLMELCALEHLIIPHSNLKGLPDQPTYEYSKSFISNFPAPLKTLRITDINFHLITELLLDGVGLVKERTSMPSLECVSLEAFKNADSRSTFCDDVSIQGYLSHNDPRIKGQVRLDLGRDARLLKQHNALKPHTESYTFRFFEGADNLDAASFVRLASSVDDKVSVNINIQPDPYYIEEKK</sequence>